<evidence type="ECO:0000313" key="1">
    <source>
        <dbReference type="EMBL" id="GME98090.1"/>
    </source>
</evidence>
<dbReference type="Proteomes" id="UP001165101">
    <property type="component" value="Unassembled WGS sequence"/>
</dbReference>
<comment type="caution">
    <text evidence="1">The sequence shown here is derived from an EMBL/GenBank/DDBJ whole genome shotgun (WGS) entry which is preliminary data.</text>
</comment>
<keyword evidence="2" id="KW-1185">Reference proteome</keyword>
<organism evidence="1 2">
    <name type="scientific">Candida boidinii</name>
    <name type="common">Yeast</name>
    <dbReference type="NCBI Taxonomy" id="5477"/>
    <lineage>
        <taxon>Eukaryota</taxon>
        <taxon>Fungi</taxon>
        <taxon>Dikarya</taxon>
        <taxon>Ascomycota</taxon>
        <taxon>Saccharomycotina</taxon>
        <taxon>Pichiomycetes</taxon>
        <taxon>Pichiales</taxon>
        <taxon>Pichiaceae</taxon>
        <taxon>Ogataea</taxon>
        <taxon>Ogataea/Candida clade</taxon>
    </lineage>
</organism>
<proteinExistence type="predicted"/>
<evidence type="ECO:0000313" key="2">
    <source>
        <dbReference type="Proteomes" id="UP001165101"/>
    </source>
</evidence>
<sequence length="332" mass="38875">MDPFSESNELFTVKQLFYCAKYDELLKLKILQDEILFNEAINKYKALQYQIRSSINLKDLKKTESLIKESIKSLNTEKEALIQDDKISKILELEFKFLESYSKFILKNDSKSIELLISNYDENKENDLIDLIISKYYSLSGDDVKAIEILSNTNSLENASFLIYINIKNLNFKESTKIINNFSKISQDNLIFNLSQSWFDIINIEKSKNGKIIENLNKLQSSYYFYDELTSNESTVSIKNLICLLVCNLKLLQLPESENLIKRIEEEIDIEELNKNKDYLINKINFNCQSQNTIENKNLIENLKIIDPNSNYLSDLNEKNKLFDEIVIKYQS</sequence>
<dbReference type="EMBL" id="BSXV01003326">
    <property type="protein sequence ID" value="GME98090.1"/>
    <property type="molecule type" value="Genomic_DNA"/>
</dbReference>
<gene>
    <name evidence="1" type="ORF">Cboi01_000482800</name>
</gene>
<reference evidence="1" key="1">
    <citation type="submission" date="2023-04" db="EMBL/GenBank/DDBJ databases">
        <title>Candida boidinii NBRC 1967.</title>
        <authorList>
            <person name="Ichikawa N."/>
            <person name="Sato H."/>
            <person name="Tonouchi N."/>
        </authorList>
    </citation>
    <scope>NUCLEOTIDE SEQUENCE</scope>
    <source>
        <strain evidence="1">NBRC 1967</strain>
    </source>
</reference>
<accession>A0ACB5TZU3</accession>
<protein>
    <submittedName>
        <fullName evidence="1">Unnamed protein product</fullName>
    </submittedName>
</protein>
<name>A0ACB5TZU3_CANBO</name>